<evidence type="ECO:0000313" key="3">
    <source>
        <dbReference type="Proteomes" id="UP001285521"/>
    </source>
</evidence>
<keyword evidence="1" id="KW-0812">Transmembrane</keyword>
<evidence type="ECO:0000313" key="2">
    <source>
        <dbReference type="EMBL" id="MDX8035027.1"/>
    </source>
</evidence>
<feature type="transmembrane region" description="Helical" evidence="1">
    <location>
        <begin position="231"/>
        <end position="257"/>
    </location>
</feature>
<reference evidence="2 3" key="2">
    <citation type="submission" date="2023-11" db="EMBL/GenBank/DDBJ databases">
        <authorList>
            <person name="Lara A.C."/>
            <person name="Chronakova A."/>
        </authorList>
    </citation>
    <scope>NUCLEOTIDE SEQUENCE [LARGE SCALE GENOMIC DNA]</scope>
    <source>
        <strain evidence="2 3">BCCO 10_0856</strain>
    </source>
</reference>
<proteinExistence type="predicted"/>
<dbReference type="PANTHER" id="PTHR43129:SF1">
    <property type="entry name" value="FOSMIDOMYCIN RESISTANCE PROTEIN"/>
    <property type="match status" value="1"/>
</dbReference>
<feature type="transmembrane region" description="Helical" evidence="1">
    <location>
        <begin position="69"/>
        <end position="87"/>
    </location>
</feature>
<feature type="transmembrane region" description="Helical" evidence="1">
    <location>
        <begin position="38"/>
        <end position="57"/>
    </location>
</feature>
<feature type="transmembrane region" description="Helical" evidence="1">
    <location>
        <begin position="132"/>
        <end position="157"/>
    </location>
</feature>
<name>A0ABU4TA28_9PSEU</name>
<dbReference type="CDD" id="cd17478">
    <property type="entry name" value="MFS_FsR"/>
    <property type="match status" value="1"/>
</dbReference>
<dbReference type="PANTHER" id="PTHR43129">
    <property type="entry name" value="FOSMIDOMYCIN RESISTANCE PROTEIN"/>
    <property type="match status" value="1"/>
</dbReference>
<feature type="transmembrane region" description="Helical" evidence="1">
    <location>
        <begin position="350"/>
        <end position="370"/>
    </location>
</feature>
<feature type="transmembrane region" description="Helical" evidence="1">
    <location>
        <begin position="269"/>
        <end position="302"/>
    </location>
</feature>
<dbReference type="RefSeq" id="WP_319970036.1">
    <property type="nucleotide sequence ID" value="NZ_JAXAVW010000031.1"/>
</dbReference>
<dbReference type="Proteomes" id="UP001285521">
    <property type="component" value="Unassembled WGS sequence"/>
</dbReference>
<feature type="transmembrane region" description="Helical" evidence="1">
    <location>
        <begin position="202"/>
        <end position="225"/>
    </location>
</feature>
<accession>A0ABU4TA28</accession>
<gene>
    <name evidence="2" type="ORF">SK803_32825</name>
</gene>
<dbReference type="Pfam" id="PF07690">
    <property type="entry name" value="MFS_1"/>
    <property type="match status" value="1"/>
</dbReference>
<organism evidence="2 3">
    <name type="scientific">Lentzea miocenica</name>
    <dbReference type="NCBI Taxonomy" id="3095431"/>
    <lineage>
        <taxon>Bacteria</taxon>
        <taxon>Bacillati</taxon>
        <taxon>Actinomycetota</taxon>
        <taxon>Actinomycetes</taxon>
        <taxon>Pseudonocardiales</taxon>
        <taxon>Pseudonocardiaceae</taxon>
        <taxon>Lentzea</taxon>
    </lineage>
</organism>
<sequence length="377" mass="38631">MNTSRWRMTVLVAGHAVDDLYQGAVPAVVPFLVVERSYSYLAAAGITVAATLLSSVLQPLFGVLTDRKAMPWLVLAGMMVAGVGIGLCGLSDSYLFTWLAIALSGIGVAAYHPEAARLARRVARDGHVGMSWFALGGNAGFALGPVLVTPVLAFGGLGASPLLMIPALVGGALTFAALRGVQGVDVAAVRVGRDDWRQFGRLTVVVIARSMVTFGLGTFLAIWVAQRVGGFIAGSVALVVLFGVGALGTLLGGVLAGRWGRIRVVRTSYALGIPAVAGVALVPGPAVYIFVALTALTLYVPFSLHTTLGQDYLPNRLGTASGVTLGLAVSVGGLAAPAIGALASVTSLQWALLALLVLPLVAWVAARGLAEPARCAL</sequence>
<comment type="caution">
    <text evidence="2">The sequence shown here is derived from an EMBL/GenBank/DDBJ whole genome shotgun (WGS) entry which is preliminary data.</text>
</comment>
<dbReference type="EMBL" id="JAXAVW010000031">
    <property type="protein sequence ID" value="MDX8035027.1"/>
    <property type="molecule type" value="Genomic_DNA"/>
</dbReference>
<feature type="transmembrane region" description="Helical" evidence="1">
    <location>
        <begin position="163"/>
        <end position="181"/>
    </location>
</feature>
<dbReference type="Gene3D" id="1.20.1250.20">
    <property type="entry name" value="MFS general substrate transporter like domains"/>
    <property type="match status" value="2"/>
</dbReference>
<reference evidence="2 3" key="1">
    <citation type="submission" date="2023-11" db="EMBL/GenBank/DDBJ databases">
        <title>Lentzea sokolovensis, sp. nov., Lentzea kristufkii, sp. nov., and Lentzea miocenensis, sp. nov., rare actinobacteria from Sokolov Coal Basin, Miocene lacustrine sediment, Czech Republic.</title>
        <authorList>
            <person name="Lara A."/>
            <person name="Kotroba L."/>
            <person name="Nouioui I."/>
            <person name="Neumann-Schaal M."/>
            <person name="Mast Y."/>
            <person name="Chronakova A."/>
        </authorList>
    </citation>
    <scope>NUCLEOTIDE SEQUENCE [LARGE SCALE GENOMIC DNA]</scope>
    <source>
        <strain evidence="2 3">BCCO 10_0856</strain>
    </source>
</reference>
<feature type="transmembrane region" description="Helical" evidence="1">
    <location>
        <begin position="322"/>
        <end position="343"/>
    </location>
</feature>
<keyword evidence="1" id="KW-0472">Membrane</keyword>
<feature type="transmembrane region" description="Helical" evidence="1">
    <location>
        <begin position="93"/>
        <end position="111"/>
    </location>
</feature>
<protein>
    <submittedName>
        <fullName evidence="2">MFS transporter</fullName>
    </submittedName>
</protein>
<keyword evidence="1" id="KW-1133">Transmembrane helix</keyword>
<dbReference type="InterPro" id="IPR011701">
    <property type="entry name" value="MFS"/>
</dbReference>
<keyword evidence="3" id="KW-1185">Reference proteome</keyword>
<evidence type="ECO:0000256" key="1">
    <source>
        <dbReference type="SAM" id="Phobius"/>
    </source>
</evidence>
<dbReference type="InterPro" id="IPR036259">
    <property type="entry name" value="MFS_trans_sf"/>
</dbReference>
<dbReference type="SUPFAM" id="SSF103473">
    <property type="entry name" value="MFS general substrate transporter"/>
    <property type="match status" value="1"/>
</dbReference>